<accession>A0A6A1R628</accession>
<reference evidence="2" key="1">
    <citation type="submission" date="2019-09" db="EMBL/GenBank/DDBJ databases">
        <title>Draft genome sequences of 48 bacterial type strains from the CCUG.</title>
        <authorList>
            <person name="Tunovic T."/>
            <person name="Pineiro-Iglesias B."/>
            <person name="Unosson C."/>
            <person name="Inganas E."/>
            <person name="Ohlen M."/>
            <person name="Cardew S."/>
            <person name="Jensie-Markopoulos S."/>
            <person name="Salva-Serra F."/>
            <person name="Jaen-Luchoro D."/>
            <person name="Karlsson R."/>
            <person name="Svensson-Stadler L."/>
            <person name="Chun J."/>
            <person name="Moore E."/>
        </authorList>
    </citation>
    <scope>NUCLEOTIDE SEQUENCE</scope>
    <source>
        <strain evidence="2">CCUG 15333</strain>
    </source>
</reference>
<gene>
    <name evidence="2" type="ORF">F7P80_00005</name>
</gene>
<protein>
    <submittedName>
        <fullName evidence="2">Transposase</fullName>
    </submittedName>
</protein>
<feature type="domain" description="Transposase InsH N-terminal" evidence="1">
    <location>
        <begin position="13"/>
        <end position="89"/>
    </location>
</feature>
<comment type="caution">
    <text evidence="2">The sequence shown here is derived from an EMBL/GenBank/DDBJ whole genome shotgun (WGS) entry which is preliminary data.</text>
</comment>
<dbReference type="PANTHER" id="PTHR35604:SF2">
    <property type="entry name" value="TRANSPOSASE INSH FOR INSERTION SEQUENCE ELEMENT IS5A-RELATED"/>
    <property type="match status" value="1"/>
</dbReference>
<evidence type="ECO:0000313" key="2">
    <source>
        <dbReference type="EMBL" id="KAB0588340.1"/>
    </source>
</evidence>
<proteinExistence type="predicted"/>
<dbReference type="InterPro" id="IPR008490">
    <property type="entry name" value="Transposase_InsH_N"/>
</dbReference>
<sequence>MQQFDLGLNLSTKKTRKREFLEQMQQVVPWLELVDLIAPYAPEGRKGRPPFPVEMLLRIHFMQQWFNLSDPAMEEALHDMPLFREFVGL</sequence>
<organism evidence="2">
    <name type="scientific">Comamonas kerstersii</name>
    <dbReference type="NCBI Taxonomy" id="225992"/>
    <lineage>
        <taxon>Bacteria</taxon>
        <taxon>Pseudomonadati</taxon>
        <taxon>Pseudomonadota</taxon>
        <taxon>Betaproteobacteria</taxon>
        <taxon>Burkholderiales</taxon>
        <taxon>Comamonadaceae</taxon>
        <taxon>Comamonas</taxon>
    </lineage>
</organism>
<name>A0A6A1R628_9BURK</name>
<dbReference type="AlphaFoldDB" id="A0A6A1R628"/>
<dbReference type="PANTHER" id="PTHR35604">
    <property type="entry name" value="TRANSPOSASE INSH FOR INSERTION SEQUENCE ELEMENT IS5A-RELATED"/>
    <property type="match status" value="1"/>
</dbReference>
<dbReference type="Pfam" id="PF05598">
    <property type="entry name" value="DUF772"/>
    <property type="match status" value="1"/>
</dbReference>
<dbReference type="RefSeq" id="WP_151041923.1">
    <property type="nucleotide sequence ID" value="NZ_VZOT01000001.1"/>
</dbReference>
<evidence type="ECO:0000259" key="1">
    <source>
        <dbReference type="Pfam" id="PF05598"/>
    </source>
</evidence>
<dbReference type="EMBL" id="VZOT01000001">
    <property type="protein sequence ID" value="KAB0588340.1"/>
    <property type="molecule type" value="Genomic_DNA"/>
</dbReference>
<feature type="non-terminal residue" evidence="2">
    <location>
        <position position="89"/>
    </location>
</feature>